<evidence type="ECO:0000313" key="3">
    <source>
        <dbReference type="Proteomes" id="UP001212841"/>
    </source>
</evidence>
<reference evidence="2" key="1">
    <citation type="submission" date="2020-05" db="EMBL/GenBank/DDBJ databases">
        <title>Phylogenomic resolution of chytrid fungi.</title>
        <authorList>
            <person name="Stajich J.E."/>
            <person name="Amses K."/>
            <person name="Simmons R."/>
            <person name="Seto K."/>
            <person name="Myers J."/>
            <person name="Bonds A."/>
            <person name="Quandt C.A."/>
            <person name="Barry K."/>
            <person name="Liu P."/>
            <person name="Grigoriev I."/>
            <person name="Longcore J.E."/>
            <person name="James T.Y."/>
        </authorList>
    </citation>
    <scope>NUCLEOTIDE SEQUENCE</scope>
    <source>
        <strain evidence="2">JEL0318</strain>
    </source>
</reference>
<evidence type="ECO:0000313" key="2">
    <source>
        <dbReference type="EMBL" id="KAJ3055512.1"/>
    </source>
</evidence>
<feature type="compositionally biased region" description="Polar residues" evidence="1">
    <location>
        <begin position="130"/>
        <end position="142"/>
    </location>
</feature>
<feature type="region of interest" description="Disordered" evidence="1">
    <location>
        <begin position="186"/>
        <end position="211"/>
    </location>
</feature>
<sequence>MLSPNIYTDSSLVSSLFPTFSSPSVPSSPPSPSYRPTYTTSVPIPIKKRTPKVDIGPGPAGEDEPASPISSASSLSSDSLSAQLSTPPTPPQTSIFVDPSKTIIPPRRASALRISTAPPVSPPISASAPNLSSDSTQPTSPRCSRKVRFDKSLTILPYTKTSTESDPIITSKSVWGKIQEAVAGLRGPTNGTQRLSSSWPGPSSSSVAEPRRSEVVSEGMGQVEEGTIDNFEAWKEAKEKCGWEIKVADGGYGGACRLRRSCDFS</sequence>
<dbReference type="AlphaFoldDB" id="A0AAD5X825"/>
<gene>
    <name evidence="2" type="ORF">HK097_010287</name>
</gene>
<comment type="caution">
    <text evidence="2">The sequence shown here is derived from an EMBL/GenBank/DDBJ whole genome shotgun (WGS) entry which is preliminary data.</text>
</comment>
<proteinExistence type="predicted"/>
<protein>
    <submittedName>
        <fullName evidence="2">Uncharacterized protein</fullName>
    </submittedName>
</protein>
<name>A0AAD5X825_9FUNG</name>
<feature type="compositionally biased region" description="Low complexity" evidence="1">
    <location>
        <begin position="66"/>
        <end position="86"/>
    </location>
</feature>
<accession>A0AAD5X825</accession>
<feature type="compositionally biased region" description="Low complexity" evidence="1">
    <location>
        <begin position="196"/>
        <end position="206"/>
    </location>
</feature>
<dbReference type="Proteomes" id="UP001212841">
    <property type="component" value="Unassembled WGS sequence"/>
</dbReference>
<dbReference type="EMBL" id="JADGJD010000075">
    <property type="protein sequence ID" value="KAJ3055512.1"/>
    <property type="molecule type" value="Genomic_DNA"/>
</dbReference>
<feature type="compositionally biased region" description="Low complexity" evidence="1">
    <location>
        <begin position="34"/>
        <end position="43"/>
    </location>
</feature>
<evidence type="ECO:0000256" key="1">
    <source>
        <dbReference type="SAM" id="MobiDB-lite"/>
    </source>
</evidence>
<feature type="region of interest" description="Disordered" evidence="1">
    <location>
        <begin position="18"/>
        <end position="144"/>
    </location>
</feature>
<organism evidence="2 3">
    <name type="scientific">Rhizophlyctis rosea</name>
    <dbReference type="NCBI Taxonomy" id="64517"/>
    <lineage>
        <taxon>Eukaryota</taxon>
        <taxon>Fungi</taxon>
        <taxon>Fungi incertae sedis</taxon>
        <taxon>Chytridiomycota</taxon>
        <taxon>Chytridiomycota incertae sedis</taxon>
        <taxon>Chytridiomycetes</taxon>
        <taxon>Rhizophlyctidales</taxon>
        <taxon>Rhizophlyctidaceae</taxon>
        <taxon>Rhizophlyctis</taxon>
    </lineage>
</organism>
<keyword evidence="3" id="KW-1185">Reference proteome</keyword>